<organism evidence="2 3">
    <name type="scientific">Lacticaseibacillus manihotivorans DSM 13343 = JCM 12514</name>
    <dbReference type="NCBI Taxonomy" id="1423769"/>
    <lineage>
        <taxon>Bacteria</taxon>
        <taxon>Bacillati</taxon>
        <taxon>Bacillota</taxon>
        <taxon>Bacilli</taxon>
        <taxon>Lactobacillales</taxon>
        <taxon>Lactobacillaceae</taxon>
        <taxon>Lacticaseibacillus</taxon>
    </lineage>
</organism>
<dbReference type="RefSeq" id="WP_056962263.1">
    <property type="nucleotide sequence ID" value="NZ_AZEU01000011.1"/>
</dbReference>
<name>A0A0R1RAY6_9LACO</name>
<dbReference type="PATRIC" id="fig|1423769.4.peg.297"/>
<dbReference type="InterPro" id="IPR007627">
    <property type="entry name" value="RNA_pol_sigma70_r2"/>
</dbReference>
<evidence type="ECO:0000313" key="3">
    <source>
        <dbReference type="Proteomes" id="UP000051790"/>
    </source>
</evidence>
<dbReference type="OrthoDB" id="1767844at2"/>
<comment type="caution">
    <text evidence="2">The sequence shown here is derived from an EMBL/GenBank/DDBJ whole genome shotgun (WGS) entry which is preliminary data.</text>
</comment>
<dbReference type="EMBL" id="AZEU01000011">
    <property type="protein sequence ID" value="KRL53598.1"/>
    <property type="molecule type" value="Genomic_DNA"/>
</dbReference>
<dbReference type="Proteomes" id="UP000051790">
    <property type="component" value="Unassembled WGS sequence"/>
</dbReference>
<dbReference type="InterPro" id="IPR013325">
    <property type="entry name" value="RNA_pol_sigma_r2"/>
</dbReference>
<dbReference type="GO" id="GO:0006352">
    <property type="term" value="P:DNA-templated transcription initiation"/>
    <property type="evidence" value="ECO:0007669"/>
    <property type="project" value="InterPro"/>
</dbReference>
<protein>
    <recommendedName>
        <fullName evidence="1">RNA polymerase sigma-70 region 2 domain-containing protein</fullName>
    </recommendedName>
</protein>
<accession>A0A0R1RAY6</accession>
<dbReference type="Gene3D" id="1.10.1740.10">
    <property type="match status" value="1"/>
</dbReference>
<proteinExistence type="predicted"/>
<dbReference type="SUPFAM" id="SSF88946">
    <property type="entry name" value="Sigma2 domain of RNA polymerase sigma factors"/>
    <property type="match status" value="1"/>
</dbReference>
<gene>
    <name evidence="2" type="ORF">FD01_GL000275</name>
</gene>
<dbReference type="GO" id="GO:0003700">
    <property type="term" value="F:DNA-binding transcription factor activity"/>
    <property type="evidence" value="ECO:0007669"/>
    <property type="project" value="InterPro"/>
</dbReference>
<sequence>MTLVKRAAHDSDAFEALFAQYQPMLINMIEHYHLTGFDRDDWLQESRAALLRAVITFNGDTGSKFGAYFRLVAHSQLNGIVRLNLALKRAIDQNAVLMPTVPENKVRETPRAYEDSLLMGIELHEFLDTLSAVEALSFWAEINGTLAQQPLKVQRARERTRRKLENYIADYHRFS</sequence>
<dbReference type="AlphaFoldDB" id="A0A0R1RAY6"/>
<evidence type="ECO:0000313" key="2">
    <source>
        <dbReference type="EMBL" id="KRL53598.1"/>
    </source>
</evidence>
<reference evidence="2 3" key="1">
    <citation type="journal article" date="2015" name="Genome Announc.">
        <title>Expanding the biotechnology potential of lactobacilli through comparative genomics of 213 strains and associated genera.</title>
        <authorList>
            <person name="Sun Z."/>
            <person name="Harris H.M."/>
            <person name="McCann A."/>
            <person name="Guo C."/>
            <person name="Argimon S."/>
            <person name="Zhang W."/>
            <person name="Yang X."/>
            <person name="Jeffery I.B."/>
            <person name="Cooney J.C."/>
            <person name="Kagawa T.F."/>
            <person name="Liu W."/>
            <person name="Song Y."/>
            <person name="Salvetti E."/>
            <person name="Wrobel A."/>
            <person name="Rasinkangas P."/>
            <person name="Parkhill J."/>
            <person name="Rea M.C."/>
            <person name="O'Sullivan O."/>
            <person name="Ritari J."/>
            <person name="Douillard F.P."/>
            <person name="Paul Ross R."/>
            <person name="Yang R."/>
            <person name="Briner A.E."/>
            <person name="Felis G.E."/>
            <person name="de Vos W.M."/>
            <person name="Barrangou R."/>
            <person name="Klaenhammer T.R."/>
            <person name="Caufield P.W."/>
            <person name="Cui Y."/>
            <person name="Zhang H."/>
            <person name="O'Toole P.W."/>
        </authorList>
    </citation>
    <scope>NUCLEOTIDE SEQUENCE [LARGE SCALE GENOMIC DNA]</scope>
    <source>
        <strain evidence="2 3">DSM 13343</strain>
    </source>
</reference>
<dbReference type="Pfam" id="PF04542">
    <property type="entry name" value="Sigma70_r2"/>
    <property type="match status" value="1"/>
</dbReference>
<evidence type="ECO:0000259" key="1">
    <source>
        <dbReference type="Pfam" id="PF04542"/>
    </source>
</evidence>
<keyword evidence="3" id="KW-1185">Reference proteome</keyword>
<feature type="domain" description="RNA polymerase sigma-70 region 2" evidence="1">
    <location>
        <begin position="17"/>
        <end position="75"/>
    </location>
</feature>